<reference evidence="2 3" key="1">
    <citation type="submission" date="2013-02" db="EMBL/GenBank/DDBJ databases">
        <title>The Genome Sequence of Acinetobacter guillouiae NIPH 991.</title>
        <authorList>
            <consortium name="The Broad Institute Genome Sequencing Platform"/>
            <consortium name="The Broad Institute Genome Sequencing Center for Infectious Disease"/>
            <person name="Cerqueira G."/>
            <person name="Feldgarden M."/>
            <person name="Courvalin P."/>
            <person name="Perichon B."/>
            <person name="Grillot-Courvalin C."/>
            <person name="Clermont D."/>
            <person name="Rocha E."/>
            <person name="Yoon E.-J."/>
            <person name="Nemec A."/>
            <person name="Walker B."/>
            <person name="Young S.K."/>
            <person name="Zeng Q."/>
            <person name="Gargeya S."/>
            <person name="Fitzgerald M."/>
            <person name="Haas B."/>
            <person name="Abouelleil A."/>
            <person name="Alvarado L."/>
            <person name="Arachchi H.M."/>
            <person name="Berlin A.M."/>
            <person name="Chapman S.B."/>
            <person name="Dewar J."/>
            <person name="Goldberg J."/>
            <person name="Griggs A."/>
            <person name="Gujja S."/>
            <person name="Hansen M."/>
            <person name="Howarth C."/>
            <person name="Imamovic A."/>
            <person name="Larimer J."/>
            <person name="McCowan C."/>
            <person name="Murphy C."/>
            <person name="Neiman D."/>
            <person name="Pearson M."/>
            <person name="Priest M."/>
            <person name="Roberts A."/>
            <person name="Saif S."/>
            <person name="Shea T."/>
            <person name="Sisk P."/>
            <person name="Sykes S."/>
            <person name="Wortman J."/>
            <person name="Nusbaum C."/>
            <person name="Birren B."/>
        </authorList>
    </citation>
    <scope>NUCLEOTIDE SEQUENCE [LARGE SCALE GENOMIC DNA]</scope>
    <source>
        <strain evidence="2 3">NIPH 991</strain>
    </source>
</reference>
<dbReference type="AlphaFoldDB" id="N8Y885"/>
<dbReference type="EMBL" id="APPJ01000014">
    <property type="protein sequence ID" value="ENV15530.1"/>
    <property type="molecule type" value="Genomic_DNA"/>
</dbReference>
<sequence length="240" mass="27326">MNALVNLNTVSVSSLDIAELVKTEHRNVKISIERLMEKGVIRHTPMTNVEKINNLGFSIQVGVYIFEGEQGKLDSITVVAQLCPEFTAALVKRWYELENQKPRELTRLEILQIALHAEQENQVLHEKVEILEPKAKALDTIANTEGTYNIRECAKTIGIGERKLVDLLLKKKWIYREESGRLQPYATKRAEGIFINRPSPVVTNKYTGEEQVHLHMRITAYGLTKIAELVNNFFSEDGVE</sequence>
<dbReference type="eggNOG" id="COG3646">
    <property type="taxonomic scope" value="Bacteria"/>
</dbReference>
<feature type="domain" description="Antirepressor protein C-terminal" evidence="1">
    <location>
        <begin position="126"/>
        <end position="230"/>
    </location>
</feature>
<dbReference type="PATRIC" id="fig|1217656.3.peg.4197"/>
<dbReference type="HOGENOM" id="CLU_046670_7_3_6"/>
<accession>N8Y885</accession>
<proteinExistence type="predicted"/>
<name>N8Y885_ACIGI</name>
<dbReference type="GO" id="GO:0003677">
    <property type="term" value="F:DNA binding"/>
    <property type="evidence" value="ECO:0007669"/>
    <property type="project" value="InterPro"/>
</dbReference>
<gene>
    <name evidence="2" type="ORF">F964_04256</name>
</gene>
<keyword evidence="3" id="KW-1185">Reference proteome</keyword>
<dbReference type="eggNOG" id="COG3645">
    <property type="taxonomic scope" value="Bacteria"/>
</dbReference>
<protein>
    <recommendedName>
        <fullName evidence="1">Antirepressor protein C-terminal domain-containing protein</fullName>
    </recommendedName>
</protein>
<comment type="caution">
    <text evidence="2">The sequence shown here is derived from an EMBL/GenBank/DDBJ whole genome shotgun (WGS) entry which is preliminary data.</text>
</comment>
<evidence type="ECO:0000313" key="2">
    <source>
        <dbReference type="EMBL" id="ENV15530.1"/>
    </source>
</evidence>
<dbReference type="Pfam" id="PF03374">
    <property type="entry name" value="ANT"/>
    <property type="match status" value="1"/>
</dbReference>
<dbReference type="RefSeq" id="WP_004823329.1">
    <property type="nucleotide sequence ID" value="NZ_KB849456.1"/>
</dbReference>
<dbReference type="InterPro" id="IPR005039">
    <property type="entry name" value="Ant_C"/>
</dbReference>
<dbReference type="Proteomes" id="UP000013148">
    <property type="component" value="Unassembled WGS sequence"/>
</dbReference>
<evidence type="ECO:0000313" key="3">
    <source>
        <dbReference type="Proteomes" id="UP000013148"/>
    </source>
</evidence>
<organism evidence="2 3">
    <name type="scientific">Acinetobacter guillouiae NIPH 991</name>
    <dbReference type="NCBI Taxonomy" id="1217656"/>
    <lineage>
        <taxon>Bacteria</taxon>
        <taxon>Pseudomonadati</taxon>
        <taxon>Pseudomonadota</taxon>
        <taxon>Gammaproteobacteria</taxon>
        <taxon>Moraxellales</taxon>
        <taxon>Moraxellaceae</taxon>
        <taxon>Acinetobacter</taxon>
    </lineage>
</organism>
<evidence type="ECO:0000259" key="1">
    <source>
        <dbReference type="Pfam" id="PF03374"/>
    </source>
</evidence>